<reference evidence="5" key="2">
    <citation type="submission" date="2021-04" db="EMBL/GenBank/DDBJ databases">
        <authorList>
            <person name="Liu J."/>
        </authorList>
    </citation>
    <scope>NUCLEOTIDE SEQUENCE</scope>
    <source>
        <strain evidence="5">BAD-6</strain>
    </source>
</reference>
<dbReference type="InterPro" id="IPR028081">
    <property type="entry name" value="Leu-bd"/>
</dbReference>
<dbReference type="InterPro" id="IPR051010">
    <property type="entry name" value="BCAA_transport"/>
</dbReference>
<name>A0A8J7VZM3_9FIRM</name>
<feature type="chain" id="PRO_5039365191" evidence="3">
    <location>
        <begin position="23"/>
        <end position="399"/>
    </location>
</feature>
<organism evidence="5 6">
    <name type="scientific">Sinanaerobacter chloroacetimidivorans</name>
    <dbReference type="NCBI Taxonomy" id="2818044"/>
    <lineage>
        <taxon>Bacteria</taxon>
        <taxon>Bacillati</taxon>
        <taxon>Bacillota</taxon>
        <taxon>Clostridia</taxon>
        <taxon>Peptostreptococcales</taxon>
        <taxon>Anaerovoracaceae</taxon>
        <taxon>Sinanaerobacter</taxon>
    </lineage>
</organism>
<dbReference type="Proteomes" id="UP000675664">
    <property type="component" value="Unassembled WGS sequence"/>
</dbReference>
<feature type="signal peptide" evidence="3">
    <location>
        <begin position="1"/>
        <end position="22"/>
    </location>
</feature>
<proteinExistence type="inferred from homology"/>
<comment type="similarity">
    <text evidence="1">Belongs to the leucine-binding protein family.</text>
</comment>
<protein>
    <submittedName>
        <fullName evidence="5">ABC transporter substrate-binding protein</fullName>
    </submittedName>
</protein>
<evidence type="ECO:0000313" key="5">
    <source>
        <dbReference type="EMBL" id="MBR0598049.1"/>
    </source>
</evidence>
<feature type="domain" description="Leucine-binding protein" evidence="4">
    <location>
        <begin position="45"/>
        <end position="384"/>
    </location>
</feature>
<dbReference type="PROSITE" id="PS51257">
    <property type="entry name" value="PROKAR_LIPOPROTEIN"/>
    <property type="match status" value="1"/>
</dbReference>
<dbReference type="SUPFAM" id="SSF53822">
    <property type="entry name" value="Periplasmic binding protein-like I"/>
    <property type="match status" value="1"/>
</dbReference>
<dbReference type="PANTHER" id="PTHR30483:SF6">
    <property type="entry name" value="PERIPLASMIC BINDING PROTEIN OF ABC TRANSPORTER FOR NATURAL AMINO ACIDS"/>
    <property type="match status" value="1"/>
</dbReference>
<sequence>MKRNRYCILVVALLVAISAALSGCTTYTNFKETFLTVEDEESDVVKIGVFEPLSGKDKEYGELEKRGIELAHELYPEVLGKKVELVFADNQSDVDVAATVARELVDKKVSVVLGSYGSTLSLAGGEYFAKAKIPAIAVTSTNPLVTGSNEYYFRACFVESFQGIALAKYAVEEMGVSKAAIFKDVDDDYAAAVSQTFSDKFAALTQDENSIAKIIEYQTKTKDFSKQLNEVKASGAEVILMAGKTTDAIEIMKQAKEAGTTAVFLGTNDWETDKFLEKGGENVEGAVFATFFDSESNLTEITDVFLKAYREKYGKDATPESNVALGFDAYLLAINAITNAGTSQDGEAIQTKLKSTREFPGAAGKITFDENGDPIKSVVIKTITNGKFVHTYTVEPTWQ</sequence>
<dbReference type="Gene3D" id="3.40.50.2300">
    <property type="match status" value="2"/>
</dbReference>
<reference evidence="5" key="1">
    <citation type="submission" date="2021-04" db="EMBL/GenBank/DDBJ databases">
        <title>Sinoanaerobacter chloroacetimidivorans sp. nov., an obligate anaerobic bacterium isolated from anaerobic sludge.</title>
        <authorList>
            <person name="Bao Y."/>
        </authorList>
    </citation>
    <scope>NUCLEOTIDE SEQUENCE</scope>
    <source>
        <strain evidence="5">BAD-6</strain>
    </source>
</reference>
<gene>
    <name evidence="5" type="ORF">KCX82_09205</name>
</gene>
<dbReference type="Pfam" id="PF13458">
    <property type="entry name" value="Peripla_BP_6"/>
    <property type="match status" value="1"/>
</dbReference>
<evidence type="ECO:0000259" key="4">
    <source>
        <dbReference type="Pfam" id="PF13458"/>
    </source>
</evidence>
<keyword evidence="2 3" id="KW-0732">Signal</keyword>
<dbReference type="AlphaFoldDB" id="A0A8J7VZM3"/>
<keyword evidence="6" id="KW-1185">Reference proteome</keyword>
<dbReference type="RefSeq" id="WP_227018180.1">
    <property type="nucleotide sequence ID" value="NZ_JAGSND010000005.1"/>
</dbReference>
<dbReference type="PANTHER" id="PTHR30483">
    <property type="entry name" value="LEUCINE-SPECIFIC-BINDING PROTEIN"/>
    <property type="match status" value="1"/>
</dbReference>
<comment type="caution">
    <text evidence="5">The sequence shown here is derived from an EMBL/GenBank/DDBJ whole genome shotgun (WGS) entry which is preliminary data.</text>
</comment>
<evidence type="ECO:0000256" key="2">
    <source>
        <dbReference type="ARBA" id="ARBA00022729"/>
    </source>
</evidence>
<dbReference type="CDD" id="cd06347">
    <property type="entry name" value="PBP1_ABC_LivK_ligand_binding-like"/>
    <property type="match status" value="1"/>
</dbReference>
<evidence type="ECO:0000256" key="1">
    <source>
        <dbReference type="ARBA" id="ARBA00010062"/>
    </source>
</evidence>
<dbReference type="InterPro" id="IPR028082">
    <property type="entry name" value="Peripla_BP_I"/>
</dbReference>
<accession>A0A8J7VZM3</accession>
<evidence type="ECO:0000256" key="3">
    <source>
        <dbReference type="SAM" id="SignalP"/>
    </source>
</evidence>
<dbReference type="EMBL" id="JAGSND010000005">
    <property type="protein sequence ID" value="MBR0598049.1"/>
    <property type="molecule type" value="Genomic_DNA"/>
</dbReference>
<evidence type="ECO:0000313" key="6">
    <source>
        <dbReference type="Proteomes" id="UP000675664"/>
    </source>
</evidence>